<dbReference type="CDD" id="cd04335">
    <property type="entry name" value="PrdX_deacylase"/>
    <property type="match status" value="1"/>
</dbReference>
<name>A0A388SE19_9BURK</name>
<dbReference type="EMBL" id="BGZJ01000001">
    <property type="protein sequence ID" value="GBO93709.1"/>
    <property type="molecule type" value="Genomic_DNA"/>
</dbReference>
<comment type="caution">
    <text evidence="3">The sequence shown here is derived from an EMBL/GenBank/DDBJ whole genome shotgun (WGS) entry which is preliminary data.</text>
</comment>
<dbReference type="PANTHER" id="PTHR31423:SF3">
    <property type="entry name" value="PROLYL-TRNA SYNTHETASE ASSOCIATED DOMAIN-CONTAINING PROTEIN 1-RELATED"/>
    <property type="match status" value="1"/>
</dbReference>
<accession>A0A401LH61</accession>
<dbReference type="Proteomes" id="UP000266091">
    <property type="component" value="Unassembled WGS sequence"/>
</dbReference>
<feature type="domain" description="YbaK/aminoacyl-tRNA synthetase-associated" evidence="2">
    <location>
        <begin position="35"/>
        <end position="158"/>
    </location>
</feature>
<keyword evidence="4" id="KW-1185">Reference proteome</keyword>
<proteinExistence type="inferred from homology"/>
<dbReference type="GO" id="GO:0002161">
    <property type="term" value="F:aminoacyl-tRNA deacylase activity"/>
    <property type="evidence" value="ECO:0007669"/>
    <property type="project" value="InterPro"/>
</dbReference>
<accession>A0A388SE19</accession>
<evidence type="ECO:0000256" key="1">
    <source>
        <dbReference type="ARBA" id="ARBA00010201"/>
    </source>
</evidence>
<protein>
    <submittedName>
        <fullName evidence="3">DNA-binding protein</fullName>
    </submittedName>
</protein>
<evidence type="ECO:0000313" key="3">
    <source>
        <dbReference type="EMBL" id="GBO93709.1"/>
    </source>
</evidence>
<sequence length="183" mass="20409">MSGSEEMTAGPVPGVREEVNAFLTREGIPFTGFIHPPIMTVAEGAEIAKRTGGLCCKNLFLKNKKGGFFLLMIPHWKRLDSKELARQIGSARLSFAGEEDLRRLLHLYPGAVSPMGLIFDREGAVQVLLDREIMKHALVDCHPCRNDETLTMTPDDLVNRFMPATGHQVQWVDIPEPEEKPES</sequence>
<dbReference type="InterPro" id="IPR040285">
    <property type="entry name" value="ProX/PRXD1"/>
</dbReference>
<dbReference type="RefSeq" id="WP_200832678.1">
    <property type="nucleotide sequence ID" value="NZ_BGZJ01000001.1"/>
</dbReference>
<reference evidence="3 4" key="1">
    <citation type="journal article" date="2018" name="Int. J. Syst. Evol. Microbiol.">
        <title>Mesosutterella multiformis gen. nov., sp. nov., a member of the family Sutterellaceae and Sutterella megalosphaeroides sp. nov., isolated from human faeces.</title>
        <authorList>
            <person name="Sakamoto M."/>
            <person name="Ikeyama N."/>
            <person name="Kunihiro T."/>
            <person name="Iino T."/>
            <person name="Yuki M."/>
            <person name="Ohkuma M."/>
        </authorList>
    </citation>
    <scope>NUCLEOTIDE SEQUENCE [LARGE SCALE GENOMIC DNA]</scope>
    <source>
        <strain evidence="3 4">4NBBH2</strain>
    </source>
</reference>
<dbReference type="InterPro" id="IPR036754">
    <property type="entry name" value="YbaK/aa-tRNA-synt-asso_dom_sf"/>
</dbReference>
<dbReference type="GO" id="GO:0003677">
    <property type="term" value="F:DNA binding"/>
    <property type="evidence" value="ECO:0007669"/>
    <property type="project" value="UniProtKB-KW"/>
</dbReference>
<dbReference type="Gene3D" id="3.90.960.10">
    <property type="entry name" value="YbaK/aminoacyl-tRNA synthetase-associated domain"/>
    <property type="match status" value="1"/>
</dbReference>
<comment type="similarity">
    <text evidence="1">Belongs to the PRORSD1 family.</text>
</comment>
<evidence type="ECO:0000313" key="4">
    <source>
        <dbReference type="Proteomes" id="UP000266091"/>
    </source>
</evidence>
<dbReference type="AlphaFoldDB" id="A0A388SE19"/>
<keyword evidence="3" id="KW-0238">DNA-binding</keyword>
<gene>
    <name evidence="3" type="ORF">MESMUL_10630</name>
</gene>
<dbReference type="SUPFAM" id="SSF55826">
    <property type="entry name" value="YbaK/ProRS associated domain"/>
    <property type="match status" value="1"/>
</dbReference>
<dbReference type="Pfam" id="PF04073">
    <property type="entry name" value="tRNA_edit"/>
    <property type="match status" value="1"/>
</dbReference>
<evidence type="ECO:0000259" key="2">
    <source>
        <dbReference type="Pfam" id="PF04073"/>
    </source>
</evidence>
<organism evidence="3 4">
    <name type="scientific">Mesosutterella multiformis</name>
    <dbReference type="NCBI Taxonomy" id="2259133"/>
    <lineage>
        <taxon>Bacteria</taxon>
        <taxon>Pseudomonadati</taxon>
        <taxon>Pseudomonadota</taxon>
        <taxon>Betaproteobacteria</taxon>
        <taxon>Burkholderiales</taxon>
        <taxon>Sutterellaceae</taxon>
        <taxon>Mesosutterella</taxon>
    </lineage>
</organism>
<dbReference type="PANTHER" id="PTHR31423">
    <property type="entry name" value="YBAK DOMAIN-CONTAINING PROTEIN"/>
    <property type="match status" value="1"/>
</dbReference>
<dbReference type="InterPro" id="IPR007214">
    <property type="entry name" value="YbaK/aa-tRNA-synth-assoc-dom"/>
</dbReference>